<reference evidence="1" key="1">
    <citation type="submission" date="2022-10" db="EMBL/GenBank/DDBJ databases">
        <title>Complete Genome of Trichothecium roseum strain YXFP-22015, a Plant Pathogen Isolated from Citrus.</title>
        <authorList>
            <person name="Wang Y."/>
            <person name="Zhu L."/>
        </authorList>
    </citation>
    <scope>NUCLEOTIDE SEQUENCE</scope>
    <source>
        <strain evidence="1">YXFP-22015</strain>
    </source>
</reference>
<keyword evidence="2" id="KW-1185">Reference proteome</keyword>
<name>A0ACC0V4Q0_9HYPO</name>
<dbReference type="Proteomes" id="UP001163324">
    <property type="component" value="Chromosome 4"/>
</dbReference>
<dbReference type="EMBL" id="CM047943">
    <property type="protein sequence ID" value="KAI9900426.1"/>
    <property type="molecule type" value="Genomic_DNA"/>
</dbReference>
<evidence type="ECO:0000313" key="2">
    <source>
        <dbReference type="Proteomes" id="UP001163324"/>
    </source>
</evidence>
<proteinExistence type="predicted"/>
<organism evidence="1 2">
    <name type="scientific">Trichothecium roseum</name>
    <dbReference type="NCBI Taxonomy" id="47278"/>
    <lineage>
        <taxon>Eukaryota</taxon>
        <taxon>Fungi</taxon>
        <taxon>Dikarya</taxon>
        <taxon>Ascomycota</taxon>
        <taxon>Pezizomycotina</taxon>
        <taxon>Sordariomycetes</taxon>
        <taxon>Hypocreomycetidae</taxon>
        <taxon>Hypocreales</taxon>
        <taxon>Hypocreales incertae sedis</taxon>
        <taxon>Trichothecium</taxon>
    </lineage>
</organism>
<sequence>MSGAMSKRQQARNEKVLQELVHTVAGNNICADCHARNPSWASWSLGVFLCMRCAAIHRKLGTHISKVKSLSMDSWSNEQVDNMRKVGNVASNQIYNSENRKPPVPVDADEADSAMERFIRQKYTNNTVNNGTKMSRPRSDEGVPPPLPPKNSKFGFRSATSIFPLSSRARKEARLASAQAEPTRQTASRDSNRGDKGFGVSVDYEDGDDMERKLANLQDMGFNDRQRNAIVLKGVNGNLERAIESLVRLGEGGSRSPAPPPLPKDNVLRPSKSMTPLNSSSTGGQPLGLSLTPKTPATPSSTSTNPFDMMGPAPPQTAQSTGTLQNKNPYNQSGQTLNPYGAPQNQHLDAFSQSFQQLSVSTAQQPQQLFPHHTGGLTPQPQSQPMWPPQVVPSAPSSPQMHQGMGFQNMTYPQPQQQQLQQQQTGYNPFFTTQNNIQQQAAQANLSINTQGAYGNNPFARSPTAVASPASLGQIPEASQTSYQNMAFAPHQQQQQNMATNPFFASPVQTPTQMGYQHQHQQGYDQQAYFQPQRHDKASIMALYGSSQSAAPQATSPTTLAQPSQITSIPEDPSVQMQITPQSPGQAQRGMTAPAPPSSSKNPFMMNNTQKTGTDPFSTQRQVSRESMTLGMEMAWNNGRHSPDAFASLSSRHA</sequence>
<comment type="caution">
    <text evidence="1">The sequence shown here is derived from an EMBL/GenBank/DDBJ whole genome shotgun (WGS) entry which is preliminary data.</text>
</comment>
<protein>
    <submittedName>
        <fullName evidence="1">Uncharacterized protein</fullName>
    </submittedName>
</protein>
<accession>A0ACC0V4Q0</accession>
<gene>
    <name evidence="1" type="ORF">N3K66_004688</name>
</gene>
<evidence type="ECO:0000313" key="1">
    <source>
        <dbReference type="EMBL" id="KAI9900426.1"/>
    </source>
</evidence>